<organism evidence="7 8">
    <name type="scientific">Scopulibacillus cellulosilyticus</name>
    <dbReference type="NCBI Taxonomy" id="2665665"/>
    <lineage>
        <taxon>Bacteria</taxon>
        <taxon>Bacillati</taxon>
        <taxon>Bacillota</taxon>
        <taxon>Bacilli</taxon>
        <taxon>Bacillales</taxon>
        <taxon>Sporolactobacillaceae</taxon>
        <taxon>Scopulibacillus</taxon>
    </lineage>
</organism>
<comment type="pathway">
    <text evidence="1">Secondary metabolite biosynthesis; hopanoid biosynthesis.</text>
</comment>
<dbReference type="GO" id="GO:0051007">
    <property type="term" value="F:squalene-hopene cyclase activity"/>
    <property type="evidence" value="ECO:0007669"/>
    <property type="project" value="UniProtKB-EC"/>
</dbReference>
<dbReference type="EMBL" id="JBHTCO010000002">
    <property type="protein sequence ID" value="MFC7391751.1"/>
    <property type="molecule type" value="Genomic_DNA"/>
</dbReference>
<name>A0ABW2PQR3_9BACL</name>
<evidence type="ECO:0000256" key="2">
    <source>
        <dbReference type="ARBA" id="ARBA00009755"/>
    </source>
</evidence>
<evidence type="ECO:0000313" key="8">
    <source>
        <dbReference type="Proteomes" id="UP001596505"/>
    </source>
</evidence>
<dbReference type="NCBIfam" id="TIGR01507">
    <property type="entry name" value="hopene_cyclase"/>
    <property type="match status" value="1"/>
</dbReference>
<dbReference type="EC" id="5.4.99.17" evidence="7"/>
<dbReference type="Pfam" id="PF13249">
    <property type="entry name" value="SQHop_cyclase_N"/>
    <property type="match status" value="1"/>
</dbReference>
<dbReference type="Pfam" id="PF13243">
    <property type="entry name" value="SQHop_cyclase_C"/>
    <property type="match status" value="1"/>
</dbReference>
<dbReference type="Gene3D" id="1.50.10.20">
    <property type="match status" value="2"/>
</dbReference>
<protein>
    <submittedName>
        <fullName evidence="7">Squalene--hopene cyclase</fullName>
        <ecNumber evidence="7">5.4.99.17</ecNumber>
    </submittedName>
</protein>
<dbReference type="PANTHER" id="PTHR11764">
    <property type="entry name" value="TERPENE CYCLASE/MUTASE FAMILY MEMBER"/>
    <property type="match status" value="1"/>
</dbReference>
<dbReference type="NCBIfam" id="TIGR01787">
    <property type="entry name" value="squalene_cyclas"/>
    <property type="match status" value="1"/>
</dbReference>
<keyword evidence="4 7" id="KW-0413">Isomerase</keyword>
<dbReference type="InterPro" id="IPR032696">
    <property type="entry name" value="SQ_cyclase_C"/>
</dbReference>
<keyword evidence="3" id="KW-0677">Repeat</keyword>
<dbReference type="InterPro" id="IPR006400">
    <property type="entry name" value="Hopene-cyclase"/>
</dbReference>
<evidence type="ECO:0000256" key="1">
    <source>
        <dbReference type="ARBA" id="ARBA00004999"/>
    </source>
</evidence>
<comment type="similarity">
    <text evidence="2">Belongs to the terpene cyclase/mutase family.</text>
</comment>
<feature type="domain" description="Squalene cyclase N-terminal" evidence="6">
    <location>
        <begin position="9"/>
        <end position="296"/>
    </location>
</feature>
<dbReference type="InterPro" id="IPR018333">
    <property type="entry name" value="Squalene_cyclase"/>
</dbReference>
<dbReference type="InterPro" id="IPR032697">
    <property type="entry name" value="SQ_cyclase_N"/>
</dbReference>
<gene>
    <name evidence="7" type="primary">shc</name>
    <name evidence="7" type="ORF">ACFQRG_01925</name>
</gene>
<evidence type="ECO:0000256" key="3">
    <source>
        <dbReference type="ARBA" id="ARBA00022737"/>
    </source>
</evidence>
<accession>A0ABW2PQR3</accession>
<proteinExistence type="inferred from homology"/>
<reference evidence="8" key="1">
    <citation type="journal article" date="2019" name="Int. J. Syst. Evol. Microbiol.">
        <title>The Global Catalogue of Microorganisms (GCM) 10K type strain sequencing project: providing services to taxonomists for standard genome sequencing and annotation.</title>
        <authorList>
            <consortium name="The Broad Institute Genomics Platform"/>
            <consortium name="The Broad Institute Genome Sequencing Center for Infectious Disease"/>
            <person name="Wu L."/>
            <person name="Ma J."/>
        </authorList>
    </citation>
    <scope>NUCLEOTIDE SEQUENCE [LARGE SCALE GENOMIC DNA]</scope>
    <source>
        <strain evidence="8">CGMCC 1.16305</strain>
    </source>
</reference>
<dbReference type="InterPro" id="IPR008930">
    <property type="entry name" value="Terpenoid_cyclase/PrenylTrfase"/>
</dbReference>
<dbReference type="SUPFAM" id="SSF48239">
    <property type="entry name" value="Terpenoid cyclases/Protein prenyltransferases"/>
    <property type="match status" value="2"/>
</dbReference>
<keyword evidence="8" id="KW-1185">Reference proteome</keyword>
<comment type="caution">
    <text evidence="7">The sequence shown here is derived from an EMBL/GenBank/DDBJ whole genome shotgun (WGS) entry which is preliminary data.</text>
</comment>
<dbReference type="RefSeq" id="WP_380963063.1">
    <property type="nucleotide sequence ID" value="NZ_JBHTCO010000002.1"/>
</dbReference>
<dbReference type="Proteomes" id="UP001596505">
    <property type="component" value="Unassembled WGS sequence"/>
</dbReference>
<feature type="domain" description="Squalene cyclase C-terminal" evidence="5">
    <location>
        <begin position="309"/>
        <end position="623"/>
    </location>
</feature>
<dbReference type="PANTHER" id="PTHR11764:SF20">
    <property type="entry name" value="LANOSTEROL SYNTHASE"/>
    <property type="match status" value="1"/>
</dbReference>
<evidence type="ECO:0000259" key="5">
    <source>
        <dbReference type="Pfam" id="PF13243"/>
    </source>
</evidence>
<evidence type="ECO:0000256" key="4">
    <source>
        <dbReference type="ARBA" id="ARBA00023235"/>
    </source>
</evidence>
<evidence type="ECO:0000313" key="7">
    <source>
        <dbReference type="EMBL" id="MFC7391751.1"/>
    </source>
</evidence>
<evidence type="ECO:0000259" key="6">
    <source>
        <dbReference type="Pfam" id="PF13249"/>
    </source>
</evidence>
<dbReference type="SFLD" id="SFLDG01016">
    <property type="entry name" value="Prenyltransferase_Like_2"/>
    <property type="match status" value="1"/>
</dbReference>
<sequence>MIHGLNTEINRIINQFFKDQAHDGSWQYPFETGISTDCYMIILLRTLELNDEELIKGLVERIISKQDQNGSWKLFYDEGDGNITATAEAYYALLYSGYLDKHHPAMQKAKQFILFKGGLTKIHMFAKIMLALTGQYTWPHFPISVEVMLLPSSFPINLFDFAPHGRANIVPVLILADSEFSIRTKQSPNLSDLFLKRENRFLKDRFFTEDREDVRSILTMINKGIQTLKGLPEKLHSAALDRAEQYMIERIEPDGTFLSYFSATFLMIFALLSRGYSKNDPLITHAIQGLKSMICRIDGHIHCQYTTESVWNTTLISDALQEAGVPHSSDVIRKANQYLLSRQHTKYGDWALHNPNVLPGGWGFSNINTLNPDVDDTTAALRAIRTFAIEESTYRKAWDRGTDWIISMQNSDGGWAAFEKNVNKSILNLLPIEGGIDIINDPSTVDLTGRTLEFFGNYTHLKNNHPLIRRGVNWLLHNQRKDGSWVGRWGVYIYGTWTAITGMLAVGISQKHPTIRKGLKWLHDIQNIDGGWGESCRSDIVNQYVPLKTSTRTHTAWALDTLIKAANEPTPAINRGVKFLVNHKEKDWTATYPKGRGMAGAFYINYHSYEHVWPLLALAHYRNKFQSL</sequence>